<proteinExistence type="inferred from homology"/>
<reference evidence="6" key="1">
    <citation type="submission" date="2016-11" db="EMBL/GenBank/DDBJ databases">
        <authorList>
            <person name="Varghese N."/>
            <person name="Submissions S."/>
        </authorList>
    </citation>
    <scope>NUCLEOTIDE SEQUENCE [LARGE SCALE GENOMIC DNA]</scope>
    <source>
        <strain evidence="6">DSM 22212</strain>
    </source>
</reference>
<evidence type="ECO:0000313" key="5">
    <source>
        <dbReference type="EMBL" id="SHK48224.1"/>
    </source>
</evidence>
<evidence type="ECO:0000256" key="2">
    <source>
        <dbReference type="ARBA" id="ARBA00022676"/>
    </source>
</evidence>
<sequence length="250" mass="28418">MVASPTSSATPDTLVVIPTYNEAQNITRLLPQVLALPCQVSVLVVDDASPDGTAERVRALQPQYPNRLFLIERTGKLGLGSAYLTGFRFGLERGYTYLAEMDADLSHDPEDLPRLLDPLRRNEADVVIGSRYIGGVRIINWPLSRLILSYSASLYTRLITCIPVCDVTSGFKCYHRRVLESIDLERIRSNGYSFQIEMKYRAWRKGFRLLEVPIIFTDRQEGSSKMSKAIVWEAAWKVWELRLRDLFGTL</sequence>
<dbReference type="RefSeq" id="WP_072715084.1">
    <property type="nucleotide sequence ID" value="NZ_FRAU01000003.1"/>
</dbReference>
<gene>
    <name evidence="5" type="ORF">SAMN04488087_1228</name>
</gene>
<evidence type="ECO:0000256" key="1">
    <source>
        <dbReference type="ARBA" id="ARBA00006739"/>
    </source>
</evidence>
<dbReference type="CDD" id="cd06442">
    <property type="entry name" value="DPM1_like"/>
    <property type="match status" value="1"/>
</dbReference>
<dbReference type="Gene3D" id="3.90.550.10">
    <property type="entry name" value="Spore Coat Polysaccharide Biosynthesis Protein SpsA, Chain A"/>
    <property type="match status" value="1"/>
</dbReference>
<keyword evidence="2 5" id="KW-0328">Glycosyltransferase</keyword>
<evidence type="ECO:0000313" key="6">
    <source>
        <dbReference type="Proteomes" id="UP000185812"/>
    </source>
</evidence>
<dbReference type="SUPFAM" id="SSF53448">
    <property type="entry name" value="Nucleotide-diphospho-sugar transferases"/>
    <property type="match status" value="1"/>
</dbReference>
<dbReference type="GO" id="GO:0009247">
    <property type="term" value="P:glycolipid biosynthetic process"/>
    <property type="evidence" value="ECO:0007669"/>
    <property type="project" value="TreeGrafter"/>
</dbReference>
<dbReference type="InterPro" id="IPR001173">
    <property type="entry name" value="Glyco_trans_2-like"/>
</dbReference>
<dbReference type="InterPro" id="IPR039528">
    <property type="entry name" value="DPM1-like"/>
</dbReference>
<dbReference type="FunFam" id="3.90.550.10:FF:000122">
    <property type="entry name" value="Dolichol-phosphate mannosyltransferase subunit 1"/>
    <property type="match status" value="1"/>
</dbReference>
<protein>
    <submittedName>
        <fullName evidence="5">Dolichol-phosphate mannosyltransferase</fullName>
    </submittedName>
</protein>
<dbReference type="STRING" id="633813.SAMN04488087_1228"/>
<dbReference type="OrthoDB" id="9810303at2"/>
<dbReference type="AlphaFoldDB" id="A0A1M6SU23"/>
<dbReference type="Proteomes" id="UP000185812">
    <property type="component" value="Unassembled WGS sequence"/>
</dbReference>
<name>A0A1M6SU23_9BACT</name>
<keyword evidence="3 5" id="KW-0808">Transferase</keyword>
<dbReference type="InterPro" id="IPR029044">
    <property type="entry name" value="Nucleotide-diphossugar_trans"/>
</dbReference>
<dbReference type="GO" id="GO:0016020">
    <property type="term" value="C:membrane"/>
    <property type="evidence" value="ECO:0007669"/>
    <property type="project" value="GOC"/>
</dbReference>
<organism evidence="5 6">
    <name type="scientific">Rhodothermus profundi</name>
    <dbReference type="NCBI Taxonomy" id="633813"/>
    <lineage>
        <taxon>Bacteria</taxon>
        <taxon>Pseudomonadati</taxon>
        <taxon>Rhodothermota</taxon>
        <taxon>Rhodothermia</taxon>
        <taxon>Rhodothermales</taxon>
        <taxon>Rhodothermaceae</taxon>
        <taxon>Rhodothermus</taxon>
    </lineage>
</organism>
<evidence type="ECO:0000259" key="4">
    <source>
        <dbReference type="Pfam" id="PF00535"/>
    </source>
</evidence>
<dbReference type="GO" id="GO:0004582">
    <property type="term" value="F:dolichyl-phosphate beta-D-mannosyltransferase activity"/>
    <property type="evidence" value="ECO:0007669"/>
    <property type="project" value="InterPro"/>
</dbReference>
<evidence type="ECO:0000256" key="3">
    <source>
        <dbReference type="ARBA" id="ARBA00022679"/>
    </source>
</evidence>
<dbReference type="EMBL" id="FRAU01000003">
    <property type="protein sequence ID" value="SHK48224.1"/>
    <property type="molecule type" value="Genomic_DNA"/>
</dbReference>
<keyword evidence="6" id="KW-1185">Reference proteome</keyword>
<dbReference type="PANTHER" id="PTHR43398:SF1">
    <property type="entry name" value="DOLICHOL-PHOSPHATE MANNOSYLTRANSFERASE SUBUNIT 1"/>
    <property type="match status" value="1"/>
</dbReference>
<dbReference type="PANTHER" id="PTHR43398">
    <property type="entry name" value="DOLICHOL-PHOSPHATE MANNOSYLTRANSFERASE SUBUNIT 1"/>
    <property type="match status" value="1"/>
</dbReference>
<comment type="similarity">
    <text evidence="1">Belongs to the glycosyltransferase 2 family.</text>
</comment>
<accession>A0A1M6SU23</accession>
<dbReference type="Pfam" id="PF00535">
    <property type="entry name" value="Glycos_transf_2"/>
    <property type="match status" value="1"/>
</dbReference>
<feature type="domain" description="Glycosyltransferase 2-like" evidence="4">
    <location>
        <begin position="15"/>
        <end position="181"/>
    </location>
</feature>